<keyword evidence="1" id="KW-0732">Signal</keyword>
<feature type="chain" id="PRO_5029593063" evidence="1">
    <location>
        <begin position="23"/>
        <end position="49"/>
    </location>
</feature>
<organism evidence="2 3">
    <name type="scientific">Homo sapiens</name>
    <name type="common">Human</name>
    <dbReference type="NCBI Taxonomy" id="9606"/>
    <lineage>
        <taxon>Eukaryota</taxon>
        <taxon>Metazoa</taxon>
        <taxon>Chordata</taxon>
        <taxon>Craniata</taxon>
        <taxon>Vertebrata</taxon>
        <taxon>Euteleostomi</taxon>
        <taxon>Mammalia</taxon>
        <taxon>Eutheria</taxon>
        <taxon>Euarchontoglires</taxon>
        <taxon>Primates</taxon>
        <taxon>Haplorrhini</taxon>
        <taxon>Catarrhini</taxon>
        <taxon>Hominidae</taxon>
        <taxon>Homo</taxon>
    </lineage>
</organism>
<dbReference type="AlphaFoldDB" id="A0A7I2V4N9"/>
<protein>
    <submittedName>
        <fullName evidence="2">Cathepsin H</fullName>
    </submittedName>
</protein>
<reference evidence="2" key="4">
    <citation type="submission" date="2025-08" db="UniProtKB">
        <authorList>
            <consortium name="Ensembl"/>
        </authorList>
    </citation>
    <scope>IDENTIFICATION</scope>
</reference>
<reference evidence="2 3" key="2">
    <citation type="journal article" date="2004" name="Nature">
        <title>Finishing the euchromatic sequence of the human genome.</title>
        <authorList>
            <consortium name="International Human Genome Sequencing Consortium"/>
        </authorList>
    </citation>
    <scope>NUCLEOTIDE SEQUENCE [LARGE SCALE GENOMIC DNA]</scope>
</reference>
<dbReference type="GeneTree" id="ENSGT00940000160227"/>
<evidence type="ECO:0000313" key="2">
    <source>
        <dbReference type="Ensembl" id="ENSP00000504210.1"/>
    </source>
</evidence>
<dbReference type="Ensembl" id="ENST00000678415.1">
    <property type="protein sequence ID" value="ENSP00000504210.1"/>
    <property type="gene ID" value="ENSG00000103811.19"/>
</dbReference>
<evidence type="ECO:0007829" key="4">
    <source>
        <dbReference type="PeptideAtlas" id="A0A7I2V4N9"/>
    </source>
</evidence>
<reference evidence="2 3" key="3">
    <citation type="journal article" date="2006" name="Nature">
        <title>Analysis of the DNA sequence and duplication history of human chromosome 15.</title>
        <authorList>
            <person name="Zody M.C."/>
            <person name="Garber M."/>
            <person name="Sharpe T."/>
            <person name="Young S.K."/>
            <person name="Rowen L."/>
            <person name="O'Neill K."/>
            <person name="Whittaker C.A."/>
            <person name="Kamal M."/>
            <person name="Chang J.L."/>
            <person name="Cuomo C.A."/>
            <person name="Dewar K."/>
            <person name="FitzGerald M.G."/>
            <person name="Kodira C.D."/>
            <person name="Madan A."/>
            <person name="Qin S."/>
            <person name="Yang X."/>
            <person name="Abbasi N."/>
            <person name="Abouelleil A."/>
            <person name="Arachchi H.M."/>
            <person name="Baradarani L."/>
            <person name="Birditt B."/>
            <person name="Bloom S."/>
            <person name="Bloom T."/>
            <person name="Borowsky M.L."/>
            <person name="Burke J."/>
            <person name="Butler J."/>
            <person name="Cook A."/>
            <person name="DeArellano K."/>
            <person name="DeCaprio D."/>
            <person name="Dorris L.III."/>
            <person name="Dors M."/>
            <person name="Eichler E.E."/>
            <person name="Engels R."/>
            <person name="Fahey J."/>
            <person name="Fleetwood P."/>
            <person name="Friedman C."/>
            <person name="Gearin G."/>
            <person name="Hall J.L."/>
            <person name="Hensley G."/>
            <person name="Johnson E."/>
            <person name="Jones C."/>
            <person name="Kamat A."/>
            <person name="Kaur A."/>
            <person name="Locke D.P."/>
            <person name="Madan A."/>
            <person name="Munson G."/>
            <person name="Jaffe D.B."/>
            <person name="Lui A."/>
            <person name="Macdonald P."/>
            <person name="Mauceli E."/>
            <person name="Naylor J.W."/>
            <person name="Nesbitt R."/>
            <person name="Nicol R."/>
            <person name="O'Leary S.B."/>
            <person name="Ratcliffe A."/>
            <person name="Rounsley S."/>
            <person name="She X."/>
            <person name="Sneddon K.M."/>
            <person name="Stewart S."/>
            <person name="Sougnez C."/>
            <person name="Stone S.M."/>
            <person name="Topham K."/>
            <person name="Vincent D."/>
            <person name="Wang S."/>
            <person name="Zimmer A.R."/>
            <person name="Birren B.W."/>
            <person name="Hood L."/>
            <person name="Lander E.S."/>
            <person name="Nusbaum C."/>
        </authorList>
    </citation>
    <scope>NUCLEOTIDE SEQUENCE [LARGE SCALE GENOMIC DNA]</scope>
</reference>
<evidence type="ECO:0000313" key="3">
    <source>
        <dbReference type="Proteomes" id="UP000005640"/>
    </source>
</evidence>
<keyword evidence="4" id="KW-1267">Proteomics identification</keyword>
<dbReference type="Proteomes" id="UP000005640">
    <property type="component" value="Chromosome 15"/>
</dbReference>
<keyword evidence="3" id="KW-1185">Reference proteome</keyword>
<dbReference type="HGNC" id="HGNC:2535">
    <property type="gene designation" value="CTSH"/>
</dbReference>
<dbReference type="Ensembl" id="ENST00000678415.1">
    <property type="protein sequence ID" value="ENSP00000504210.1"/>
    <property type="gene ID" value="ENSG00000103811.18"/>
</dbReference>
<proteinExistence type="evidence at protein level"/>
<dbReference type="Bgee" id="ENSG00000103811">
    <property type="expression patterns" value="Expressed in cranial nerve II and 201 other cell types or tissues"/>
</dbReference>
<gene>
    <name evidence="2" type="primary">CTSH</name>
</gene>
<feature type="signal peptide" evidence="1">
    <location>
        <begin position="1"/>
        <end position="22"/>
    </location>
</feature>
<dbReference type="OpenTargets" id="ENSG00000103811"/>
<sequence>MWATLPLLCAGAWLLGVPVCGAAELCVNSLGKTAIDWSLEQVRDPKTEI</sequence>
<accession>A0A7I2V4N9</accession>
<dbReference type="OrthoDB" id="10253408at2759"/>
<reference evidence="2" key="5">
    <citation type="submission" date="2025-09" db="UniProtKB">
        <authorList>
            <consortium name="Ensembl"/>
        </authorList>
    </citation>
    <scope>IDENTIFICATION</scope>
</reference>
<dbReference type="EMBL" id="AC011944">
    <property type="status" value="NOT_ANNOTATED_CDS"/>
    <property type="molecule type" value="Genomic_DNA"/>
</dbReference>
<reference evidence="2 3" key="1">
    <citation type="journal article" date="2001" name="Nature">
        <title>Initial sequencing and analysis of the human genome.</title>
        <authorList>
            <consortium name="International Human Genome Sequencing Consortium"/>
            <person name="Lander E.S."/>
            <person name="Linton L.M."/>
            <person name="Birren B."/>
            <person name="Nusbaum C."/>
            <person name="Zody M.C."/>
            <person name="Baldwin J."/>
            <person name="Devon K."/>
            <person name="Dewar K."/>
            <person name="Doyle M."/>
            <person name="FitzHugh W."/>
            <person name="Funke R."/>
            <person name="Gage D."/>
            <person name="Harris K."/>
            <person name="Heaford A."/>
            <person name="Howland J."/>
            <person name="Kann L."/>
            <person name="Lehoczky J."/>
            <person name="LeVine R."/>
            <person name="McEwan P."/>
            <person name="McKernan K."/>
            <person name="Meldrim J."/>
            <person name="Mesirov J.P."/>
            <person name="Miranda C."/>
            <person name="Morris W."/>
            <person name="Naylor J."/>
            <person name="Raymond C."/>
            <person name="Rosetti M."/>
            <person name="Santos R."/>
            <person name="Sheridan A."/>
            <person name="Sougnez C."/>
            <person name="Stange-Thomann N."/>
            <person name="Stojanovic N."/>
            <person name="Subramanian A."/>
            <person name="Wyman D."/>
            <person name="Rogers J."/>
            <person name="Sulston J."/>
            <person name="Ainscough R."/>
            <person name="Beck S."/>
            <person name="Bentley D."/>
            <person name="Burton J."/>
            <person name="Clee C."/>
            <person name="Carter N."/>
            <person name="Coulson A."/>
            <person name="Deadman R."/>
            <person name="Deloukas P."/>
            <person name="Dunham A."/>
            <person name="Dunham I."/>
            <person name="Durbin R."/>
            <person name="French L."/>
            <person name="Grafham D."/>
            <person name="Gregory S."/>
            <person name="Hubbard T."/>
            <person name="Humphray S."/>
            <person name="Hunt A."/>
            <person name="Jones M."/>
            <person name="Lloyd C."/>
            <person name="McMurray A."/>
            <person name="Matthews L."/>
            <person name="Mercer S."/>
            <person name="Milne S."/>
            <person name="Mullikin J.C."/>
            <person name="Mungall A."/>
            <person name="Plumb R."/>
            <person name="Ross M."/>
            <person name="Shownkeen R."/>
            <person name="Sims S."/>
            <person name="Waterston R.H."/>
            <person name="Wilson R.K."/>
            <person name="Hillier L.W."/>
            <person name="McPherson J.D."/>
            <person name="Marra M.A."/>
            <person name="Mardis E.R."/>
            <person name="Fulton L.A."/>
            <person name="Chinwalla A.T."/>
            <person name="Pepin K.H."/>
            <person name="Gish W.R."/>
            <person name="Chissoe S.L."/>
            <person name="Wendl M.C."/>
            <person name="Delehaunty K.D."/>
            <person name="Miner T.L."/>
            <person name="Delehaunty A."/>
            <person name="Kramer J.B."/>
            <person name="Cook L.L."/>
            <person name="Fulton R.S."/>
            <person name="Johnson D.L."/>
            <person name="Minx P.J."/>
            <person name="Clifton S.W."/>
            <person name="Hawkins T."/>
            <person name="Branscomb E."/>
            <person name="Predki P."/>
            <person name="Richardson P."/>
            <person name="Wenning S."/>
            <person name="Slezak T."/>
            <person name="Doggett N."/>
            <person name="Cheng J.F."/>
            <person name="Olsen A."/>
            <person name="Lucas S."/>
            <person name="Elkin C."/>
            <person name="Uberbacher E."/>
            <person name="Frazier M."/>
            <person name="Gibbs R.A."/>
            <person name="Muzny D.M."/>
            <person name="Scherer S.E."/>
            <person name="Bouck J.B."/>
            <person name="Sodergren E.J."/>
            <person name="Worley K.C."/>
            <person name="Rives C.M."/>
            <person name="Gorrell J.H."/>
            <person name="Metzker M.L."/>
            <person name="Naylor S.L."/>
            <person name="Kucherlapati R.S."/>
            <person name="Nelson D.L."/>
            <person name="Weinstock G.M."/>
            <person name="Sakaki Y."/>
            <person name="Fujiyama A."/>
            <person name="Hattori M."/>
            <person name="Yada T."/>
            <person name="Toyoda A."/>
            <person name="Itoh T."/>
            <person name="Kawagoe C."/>
            <person name="Watanabe H."/>
            <person name="Totoki Y."/>
            <person name="Taylor T."/>
            <person name="Weissenbach J."/>
            <person name="Heilig R."/>
            <person name="Saurin W."/>
            <person name="Artiguenave F."/>
            <person name="Brottier P."/>
            <person name="Bruls T."/>
            <person name="Pelletier E."/>
            <person name="Robert C."/>
            <person name="Wincker P."/>
            <person name="Smith D.R."/>
            <person name="Doucette-Stamm L."/>
            <person name="Rubenfield M."/>
            <person name="Weinstock K."/>
            <person name="Lee H.M."/>
            <person name="Dubois J."/>
            <person name="Rosenthal A."/>
            <person name="Platzer M."/>
            <person name="Nyakatura G."/>
            <person name="Taudien S."/>
            <person name="Rump A."/>
            <person name="Yang H."/>
            <person name="Yu J."/>
            <person name="Wang J."/>
            <person name="Huang G."/>
            <person name="Gu J."/>
            <person name="Hood L."/>
            <person name="Rowen L."/>
            <person name="Madan A."/>
            <person name="Qin S."/>
            <person name="Davis R.W."/>
            <person name="Federspiel N.A."/>
            <person name="Abola A.P."/>
            <person name="Proctor M.J."/>
            <person name="Myers R.M."/>
            <person name="Schmutz J."/>
            <person name="Dickson M."/>
            <person name="Grimwood J."/>
            <person name="Cox D.R."/>
            <person name="Olson M.V."/>
            <person name="Kaul R."/>
            <person name="Raymond C."/>
            <person name="Shimizu N."/>
            <person name="Kawasaki K."/>
            <person name="Minoshima S."/>
            <person name="Evans G.A."/>
            <person name="Athanasiou M."/>
            <person name="Schultz R."/>
            <person name="Roe B.A."/>
            <person name="Chen F."/>
            <person name="Pan H."/>
            <person name="Ramser J."/>
            <person name="Lehrach H."/>
            <person name="Reinhardt R."/>
            <person name="McCombie W.R."/>
            <person name="de la Bastide M."/>
            <person name="Dedhia N."/>
            <person name="Blocker H."/>
            <person name="Hornischer K."/>
            <person name="Nordsiek G."/>
            <person name="Agarwala R."/>
            <person name="Aravind L."/>
            <person name="Bailey J.A."/>
            <person name="Bateman A."/>
            <person name="Batzoglou S."/>
            <person name="Birney E."/>
            <person name="Bork P."/>
            <person name="Brown D.G."/>
            <person name="Burge C.B."/>
            <person name="Cerutti L."/>
            <person name="Chen H.C."/>
            <person name="Church D."/>
            <person name="Clamp M."/>
            <person name="Copley R.R."/>
            <person name="Doerks T."/>
            <person name="Eddy S.R."/>
            <person name="Eichler E.E."/>
            <person name="Furey T.S."/>
            <person name="Galagan J."/>
            <person name="Gilbert J.G."/>
            <person name="Harmon C."/>
            <person name="Hayashizaki Y."/>
            <person name="Haussler D."/>
            <person name="Hermjakob H."/>
            <person name="Hokamp K."/>
            <person name="Jang W."/>
            <person name="Johnson L.S."/>
            <person name="Jones T.A."/>
            <person name="Kasif S."/>
            <person name="Kaspryzk A."/>
            <person name="Kennedy S."/>
            <person name="Kent W.J."/>
            <person name="Kitts P."/>
            <person name="Koonin E.V."/>
            <person name="Korf I."/>
            <person name="Kulp D."/>
            <person name="Lancet D."/>
            <person name="Lowe T.M."/>
            <person name="McLysaght A."/>
            <person name="Mikkelsen T."/>
            <person name="Moran J.V."/>
            <person name="Mulder N."/>
            <person name="Pollara V.J."/>
            <person name="Ponting C.P."/>
            <person name="Schuler G."/>
            <person name="Schultz J."/>
            <person name="Slater G."/>
            <person name="Smit A.F."/>
            <person name="Stupka E."/>
            <person name="Szustakowski J."/>
            <person name="Thierry-Mieg D."/>
            <person name="Thierry-Mieg J."/>
            <person name="Wagner L."/>
            <person name="Wallis J."/>
            <person name="Wheeler R."/>
            <person name="Williams A."/>
            <person name="Wolf Y.I."/>
            <person name="Wolfe K.H."/>
            <person name="Yang S.P."/>
            <person name="Yeh R.F."/>
            <person name="Collins F."/>
            <person name="Guyer M.S."/>
            <person name="Peterson J."/>
            <person name="Felsenfeld A."/>
            <person name="Wetterstrand K.A."/>
            <person name="Patrinos A."/>
            <person name="Morgan M.J."/>
            <person name="de Jong P."/>
            <person name="Catanese J.J."/>
            <person name="Osoegawa K."/>
            <person name="Shizuya H."/>
            <person name="Choi S."/>
            <person name="Chen Y.J."/>
        </authorList>
    </citation>
    <scope>NUCLEOTIDE SEQUENCE [LARGE SCALE GENOMIC DNA]</scope>
</reference>
<evidence type="ECO:0000256" key="1">
    <source>
        <dbReference type="SAM" id="SignalP"/>
    </source>
</evidence>
<name>A0A7I2V4N9_HUMAN</name>